<dbReference type="Proteomes" id="UP000008810">
    <property type="component" value="Chromosome 1"/>
</dbReference>
<evidence type="ECO:0000313" key="2">
    <source>
        <dbReference type="EMBL" id="KQK18971.1"/>
    </source>
</evidence>
<dbReference type="Gramene" id="KQK18971">
    <property type="protein sequence ID" value="KQK18971"/>
    <property type="gene ID" value="BRADI_1g45670v3"/>
</dbReference>
<dbReference type="Pfam" id="PF05340">
    <property type="entry name" value="DUF740"/>
    <property type="match status" value="1"/>
</dbReference>
<evidence type="ECO:0000313" key="4">
    <source>
        <dbReference type="Proteomes" id="UP000008810"/>
    </source>
</evidence>
<dbReference type="GeneID" id="100843441"/>
<dbReference type="HOGENOM" id="CLU_119758_0_0_1"/>
<reference evidence="2" key="2">
    <citation type="submission" date="2017-06" db="EMBL/GenBank/DDBJ databases">
        <title>WGS assembly of Brachypodium distachyon.</title>
        <authorList>
            <consortium name="The International Brachypodium Initiative"/>
            <person name="Lucas S."/>
            <person name="Harmon-Smith M."/>
            <person name="Lail K."/>
            <person name="Tice H."/>
            <person name="Grimwood J."/>
            <person name="Bruce D."/>
            <person name="Barry K."/>
            <person name="Shu S."/>
            <person name="Lindquist E."/>
            <person name="Wang M."/>
            <person name="Pitluck S."/>
            <person name="Vogel J.P."/>
            <person name="Garvin D.F."/>
            <person name="Mockler T.C."/>
            <person name="Schmutz J."/>
            <person name="Rokhsar D."/>
            <person name="Bevan M.W."/>
        </authorList>
    </citation>
    <scope>NUCLEOTIDE SEQUENCE</scope>
    <source>
        <strain evidence="2">Bd21</strain>
    </source>
</reference>
<dbReference type="KEGG" id="bdi:100843441"/>
<sequence length="162" mass="16944">MAAAGGKSKLADAAARCRRHPSHRHAAGVCPFCLSDRLARLSVTGTAAKETSASSSSASSPRSSGQASSVSVAAPPSCREARRARLGLLMRQEETEALGAAGRHGQEEEKAAAPTEGKKTKKANFWTRLQQGSWYRKDGCSLAHSKAPGEKSSAPPKCAPLF</sequence>
<protein>
    <submittedName>
        <fullName evidence="2 3">Uncharacterized protein</fullName>
    </submittedName>
</protein>
<keyword evidence="4" id="KW-1185">Reference proteome</keyword>
<dbReference type="EnsemblPlants" id="KQK18971">
    <property type="protein sequence ID" value="KQK18971"/>
    <property type="gene ID" value="BRADI_1g45670v3"/>
</dbReference>
<accession>I1GZQ9</accession>
<dbReference type="RefSeq" id="XP_014751941.1">
    <property type="nucleotide sequence ID" value="XM_014896455.2"/>
</dbReference>
<feature type="region of interest" description="Disordered" evidence="1">
    <location>
        <begin position="1"/>
        <end position="25"/>
    </location>
</feature>
<gene>
    <name evidence="3" type="primary">LOC100843441</name>
    <name evidence="2" type="ORF">BRADI_1g45670v3</name>
</gene>
<proteinExistence type="predicted"/>
<feature type="region of interest" description="Disordered" evidence="1">
    <location>
        <begin position="90"/>
        <end position="124"/>
    </location>
</feature>
<dbReference type="OrthoDB" id="688136at2759"/>
<feature type="compositionally biased region" description="Low complexity" evidence="1">
    <location>
        <begin position="52"/>
        <end position="77"/>
    </location>
</feature>
<dbReference type="AlphaFoldDB" id="I1GZQ9"/>
<dbReference type="PANTHER" id="PTHR34046:SF22">
    <property type="entry name" value="OS06G0218800 PROTEIN"/>
    <property type="match status" value="1"/>
</dbReference>
<reference evidence="2 3" key="1">
    <citation type="journal article" date="2010" name="Nature">
        <title>Genome sequencing and analysis of the model grass Brachypodium distachyon.</title>
        <authorList>
            <consortium name="International Brachypodium Initiative"/>
        </authorList>
    </citation>
    <scope>NUCLEOTIDE SEQUENCE [LARGE SCALE GENOMIC DNA]</scope>
    <source>
        <strain evidence="2">Bd21</strain>
        <strain evidence="3">cv. Bd21</strain>
    </source>
</reference>
<dbReference type="OMA" id="GGWHKKD"/>
<dbReference type="EMBL" id="CM000880">
    <property type="protein sequence ID" value="KQK18971.1"/>
    <property type="molecule type" value="Genomic_DNA"/>
</dbReference>
<evidence type="ECO:0000256" key="1">
    <source>
        <dbReference type="SAM" id="MobiDB-lite"/>
    </source>
</evidence>
<reference evidence="3" key="3">
    <citation type="submission" date="2018-08" db="UniProtKB">
        <authorList>
            <consortium name="EnsemblPlants"/>
        </authorList>
    </citation>
    <scope>IDENTIFICATION</scope>
    <source>
        <strain evidence="3">cv. Bd21</strain>
    </source>
</reference>
<feature type="compositionally biased region" description="Basic residues" evidence="1">
    <location>
        <begin position="16"/>
        <end position="25"/>
    </location>
</feature>
<name>I1GZQ9_BRADI</name>
<feature type="region of interest" description="Disordered" evidence="1">
    <location>
        <begin position="143"/>
        <end position="162"/>
    </location>
</feature>
<dbReference type="InterPro" id="IPR008004">
    <property type="entry name" value="OCTOPUS-like"/>
</dbReference>
<evidence type="ECO:0000313" key="3">
    <source>
        <dbReference type="EnsemblPlants" id="KQK18971"/>
    </source>
</evidence>
<feature type="region of interest" description="Disordered" evidence="1">
    <location>
        <begin position="45"/>
        <end position="78"/>
    </location>
</feature>
<dbReference type="PANTHER" id="PTHR34046">
    <property type="entry name" value="OS06G0218800 PROTEIN"/>
    <property type="match status" value="1"/>
</dbReference>
<dbReference type="eggNOG" id="ENOG502S21T">
    <property type="taxonomic scope" value="Eukaryota"/>
</dbReference>
<organism evidence="2">
    <name type="scientific">Brachypodium distachyon</name>
    <name type="common">Purple false brome</name>
    <name type="synonym">Trachynia distachya</name>
    <dbReference type="NCBI Taxonomy" id="15368"/>
    <lineage>
        <taxon>Eukaryota</taxon>
        <taxon>Viridiplantae</taxon>
        <taxon>Streptophyta</taxon>
        <taxon>Embryophyta</taxon>
        <taxon>Tracheophyta</taxon>
        <taxon>Spermatophyta</taxon>
        <taxon>Magnoliopsida</taxon>
        <taxon>Liliopsida</taxon>
        <taxon>Poales</taxon>
        <taxon>Poaceae</taxon>
        <taxon>BOP clade</taxon>
        <taxon>Pooideae</taxon>
        <taxon>Stipodae</taxon>
        <taxon>Brachypodieae</taxon>
        <taxon>Brachypodium</taxon>
    </lineage>
</organism>